<dbReference type="RefSeq" id="WP_073384807.1">
    <property type="nucleotide sequence ID" value="NZ_FQXK01000003.1"/>
</dbReference>
<evidence type="ECO:0000259" key="1">
    <source>
        <dbReference type="Pfam" id="PF14311"/>
    </source>
</evidence>
<evidence type="ECO:0000313" key="2">
    <source>
        <dbReference type="EMBL" id="SHH10731.1"/>
    </source>
</evidence>
<dbReference type="InterPro" id="IPR025487">
    <property type="entry name" value="DUF4379"/>
</dbReference>
<feature type="domain" description="Treble clef zinc finger" evidence="1">
    <location>
        <begin position="150"/>
        <end position="203"/>
    </location>
</feature>
<evidence type="ECO:0000313" key="3">
    <source>
        <dbReference type="Proteomes" id="UP000184278"/>
    </source>
</evidence>
<gene>
    <name evidence="2" type="ORF">SAMN02745229_00241</name>
</gene>
<dbReference type="GeneID" id="89509012"/>
<reference evidence="3" key="1">
    <citation type="submission" date="2016-11" db="EMBL/GenBank/DDBJ databases">
        <authorList>
            <person name="Varghese N."/>
            <person name="Submissions S."/>
        </authorList>
    </citation>
    <scope>NUCLEOTIDE SEQUENCE [LARGE SCALE GENOMIC DNA]</scope>
    <source>
        <strain evidence="3">DSM 3071</strain>
    </source>
</reference>
<dbReference type="OrthoDB" id="583824at2"/>
<feature type="domain" description="Treble clef zinc finger" evidence="1">
    <location>
        <begin position="12"/>
        <end position="64"/>
    </location>
</feature>
<organism evidence="2 3">
    <name type="scientific">Butyrivibrio fibrisolvens DSM 3071</name>
    <dbReference type="NCBI Taxonomy" id="1121131"/>
    <lineage>
        <taxon>Bacteria</taxon>
        <taxon>Bacillati</taxon>
        <taxon>Bacillota</taxon>
        <taxon>Clostridia</taxon>
        <taxon>Lachnospirales</taxon>
        <taxon>Lachnospiraceae</taxon>
        <taxon>Butyrivibrio</taxon>
    </lineage>
</organism>
<accession>A0A1M5QAA4</accession>
<name>A0A1M5QAA4_BUTFI</name>
<protein>
    <submittedName>
        <fullName evidence="2">Probable Zinc-ribbon domain-containing protein</fullName>
    </submittedName>
</protein>
<dbReference type="EMBL" id="FQXK01000003">
    <property type="protein sequence ID" value="SHH10731.1"/>
    <property type="molecule type" value="Genomic_DNA"/>
</dbReference>
<feature type="domain" description="Treble clef zinc finger" evidence="1">
    <location>
        <begin position="220"/>
        <end position="274"/>
    </location>
</feature>
<dbReference type="Pfam" id="PF14311">
    <property type="entry name" value="DUF4379"/>
    <property type="match status" value="4"/>
</dbReference>
<dbReference type="STRING" id="1121131.SAMN02745229_00241"/>
<sequence>MKDTIAEKCPQLVLQWSDKNLPLVPADVTVGSHKRVWWKGSCGHEWMAIVKNRVNGSDCPFCSGNQLLKGFNDLATMKPELKSEWSEKNHPLMPDMVLPCTNKSVWWRCIHGHEWIAKVADRYYGSNCPYCEGHLLYKGFNDLASKYPELAEEWSEKNAPKRADEVFPKSRKNVWWRCRVCGYEWMAVIDSRVKGSSCPVCADRVVKTGTNDLATTDPKLLVEWDYDRNKTITPKEISRNSLRYVWWRCSHGHRWRAKVADRAIDKEPCHICRREFEKEFPDMLLRHYLSGAGYTVIIDEEELIGVPLTNYIKEKNAVIEISKPFHNTKDGYQWEYAKTMLCKKSKIKLIRILKQKDKGYEDCVNITRLDNSDEALVEAISLALHVLGIDIETNVEADRKNLFKRYLEKQI</sequence>
<proteinExistence type="predicted"/>
<dbReference type="AlphaFoldDB" id="A0A1M5QAA4"/>
<dbReference type="PANTHER" id="PTHR37317">
    <property type="entry name" value="BLR8090 PROTEIN"/>
    <property type="match status" value="1"/>
</dbReference>
<dbReference type="Proteomes" id="UP000184278">
    <property type="component" value="Unassembled WGS sequence"/>
</dbReference>
<keyword evidence="3" id="KW-1185">Reference proteome</keyword>
<feature type="domain" description="Treble clef zinc finger" evidence="1">
    <location>
        <begin position="83"/>
        <end position="134"/>
    </location>
</feature>
<dbReference type="PANTHER" id="PTHR37317:SF1">
    <property type="entry name" value="ZINC-RIBBON DOMAIN-CONTAINING PROTEIN-RELATED"/>
    <property type="match status" value="1"/>
</dbReference>